<keyword evidence="11" id="KW-1185">Reference proteome</keyword>
<dbReference type="PANTHER" id="PTHR36507">
    <property type="entry name" value="BLL1555 PROTEIN"/>
    <property type="match status" value="1"/>
</dbReference>
<dbReference type="SUPFAM" id="SSF49503">
    <property type="entry name" value="Cupredoxins"/>
    <property type="match status" value="2"/>
</dbReference>
<evidence type="ECO:0000256" key="6">
    <source>
        <dbReference type="ARBA" id="ARBA00023008"/>
    </source>
</evidence>
<evidence type="ECO:0000256" key="8">
    <source>
        <dbReference type="SAM" id="Phobius"/>
    </source>
</evidence>
<dbReference type="GO" id="GO:0009055">
    <property type="term" value="F:electron transfer activity"/>
    <property type="evidence" value="ECO:0007669"/>
    <property type="project" value="InterPro"/>
</dbReference>
<dbReference type="AlphaFoldDB" id="M0MVC2"/>
<sequence>MIAMQGTTADPSAARCGRRGFLKAAGGTAVGIGAIGATAGTASAQEGGAAGWFDGVSNFEKVVDKTGTKQTEVAVGAKGNGGNFAFSPPAIRVDPGTTITWKWTGEGGGHNVVAESGAFESEIASEAGHTFEHTFEEKGAVNYACVPHRSMGMRGAVLVGADAAVGSGAENGSEESSSPYGGWLDDVDGFEEVVDGTGRDRVEIGVGAPGNGGIFAFDPPAIHIDPGTTIVWRRLEESEALTVVADDESFWTDFSGTDGETFEWTFTGNRVVKYSCPAYEELGMKGLLVVGNPDLPSAGDVLSTPWGGALAGSGLMAVLSPLVFGGFLAVRRSRDREP</sequence>
<organism evidence="10 11">
    <name type="scientific">Halococcus morrhuae DSM 1307</name>
    <dbReference type="NCBI Taxonomy" id="931277"/>
    <lineage>
        <taxon>Archaea</taxon>
        <taxon>Methanobacteriati</taxon>
        <taxon>Methanobacteriota</taxon>
        <taxon>Stenosarchaea group</taxon>
        <taxon>Halobacteria</taxon>
        <taxon>Halobacteriales</taxon>
        <taxon>Halococcaceae</taxon>
        <taxon>Halococcus</taxon>
    </lineage>
</organism>
<gene>
    <name evidence="10" type="ORF">C448_02733</name>
</gene>
<keyword evidence="4" id="KW-0574">Periplasm</keyword>
<keyword evidence="8" id="KW-0472">Membrane</keyword>
<dbReference type="InterPro" id="IPR052721">
    <property type="entry name" value="ET_Amicyanin"/>
</dbReference>
<dbReference type="InterPro" id="IPR000923">
    <property type="entry name" value="BlueCu_1"/>
</dbReference>
<dbReference type="PROSITE" id="PS51318">
    <property type="entry name" value="TAT"/>
    <property type="match status" value="1"/>
</dbReference>
<dbReference type="InterPro" id="IPR006311">
    <property type="entry name" value="TAT_signal"/>
</dbReference>
<keyword evidence="8" id="KW-1133">Transmembrane helix</keyword>
<evidence type="ECO:0000313" key="11">
    <source>
        <dbReference type="Proteomes" id="UP000011568"/>
    </source>
</evidence>
<feature type="binding site" evidence="7">
    <location>
        <position position="148"/>
    </location>
    <ligand>
        <name>Cu cation</name>
        <dbReference type="ChEBI" id="CHEBI:23378"/>
    </ligand>
</feature>
<evidence type="ECO:0000256" key="2">
    <source>
        <dbReference type="ARBA" id="ARBA00022448"/>
    </source>
</evidence>
<keyword evidence="3 7" id="KW-0479">Metal-binding</keyword>
<dbReference type="NCBIfam" id="TIGR03102">
    <property type="entry name" value="halo_cynanin"/>
    <property type="match status" value="1"/>
</dbReference>
<comment type="caution">
    <text evidence="10">The sequence shown here is derived from an EMBL/GenBank/DDBJ whole genome shotgun (WGS) entry which is preliminary data.</text>
</comment>
<dbReference type="PRINTS" id="PR00155">
    <property type="entry name" value="AMICYANIN"/>
</dbReference>
<dbReference type="Proteomes" id="UP000011568">
    <property type="component" value="Unassembled WGS sequence"/>
</dbReference>
<accession>M0MVC2</accession>
<dbReference type="InterPro" id="IPR008972">
    <property type="entry name" value="Cupredoxin"/>
</dbReference>
<evidence type="ECO:0000259" key="9">
    <source>
        <dbReference type="Pfam" id="PF00127"/>
    </source>
</evidence>
<evidence type="ECO:0000256" key="1">
    <source>
        <dbReference type="ARBA" id="ARBA00004418"/>
    </source>
</evidence>
<dbReference type="GO" id="GO:0042597">
    <property type="term" value="C:periplasmic space"/>
    <property type="evidence" value="ECO:0007669"/>
    <property type="project" value="UniProtKB-SubCell"/>
</dbReference>
<keyword evidence="5" id="KW-0249">Electron transport</keyword>
<evidence type="ECO:0000256" key="3">
    <source>
        <dbReference type="ARBA" id="ARBA00022723"/>
    </source>
</evidence>
<feature type="binding site" evidence="7">
    <location>
        <position position="153"/>
    </location>
    <ligand>
        <name>Cu cation</name>
        <dbReference type="ChEBI" id="CHEBI:23378"/>
    </ligand>
</feature>
<evidence type="ECO:0000256" key="4">
    <source>
        <dbReference type="ARBA" id="ARBA00022764"/>
    </source>
</evidence>
<comment type="cofactor">
    <cofactor evidence="7">
        <name>Cu cation</name>
        <dbReference type="ChEBI" id="CHEBI:23378"/>
    </cofactor>
    <text evidence="7">Binds 1 copper ion per subunit.</text>
</comment>
<feature type="transmembrane region" description="Helical" evidence="8">
    <location>
        <begin position="306"/>
        <end position="330"/>
    </location>
</feature>
<dbReference type="PATRIC" id="fig|931277.6.peg.530"/>
<dbReference type="PANTHER" id="PTHR36507:SF1">
    <property type="entry name" value="BLL1555 PROTEIN"/>
    <property type="match status" value="1"/>
</dbReference>
<comment type="subcellular location">
    <subcellularLocation>
        <location evidence="1">Periplasm</location>
    </subcellularLocation>
</comment>
<feature type="binding site" evidence="7">
    <location>
        <position position="110"/>
    </location>
    <ligand>
        <name>Cu cation</name>
        <dbReference type="ChEBI" id="CHEBI:23378"/>
    </ligand>
</feature>
<dbReference type="InterPro" id="IPR017533">
    <property type="entry name" value="Halocyanin"/>
</dbReference>
<dbReference type="InterPro" id="IPR002386">
    <property type="entry name" value="Amicyanin/Pseudoazurin"/>
</dbReference>
<keyword evidence="6 7" id="KW-0186">Copper</keyword>
<evidence type="ECO:0000256" key="5">
    <source>
        <dbReference type="ARBA" id="ARBA00022982"/>
    </source>
</evidence>
<dbReference type="Pfam" id="PF00127">
    <property type="entry name" value="Copper-bind"/>
    <property type="match status" value="1"/>
</dbReference>
<feature type="domain" description="Blue (type 1) copper" evidence="9">
    <location>
        <begin position="75"/>
        <end position="159"/>
    </location>
</feature>
<feature type="binding site" evidence="7">
    <location>
        <position position="145"/>
    </location>
    <ligand>
        <name>Cu cation</name>
        <dbReference type="ChEBI" id="CHEBI:23378"/>
    </ligand>
</feature>
<keyword evidence="2" id="KW-0813">Transport</keyword>
<dbReference type="EMBL" id="AOMC01000046">
    <property type="protein sequence ID" value="EMA48749.1"/>
    <property type="molecule type" value="Genomic_DNA"/>
</dbReference>
<reference evidence="10 11" key="1">
    <citation type="journal article" date="2014" name="PLoS Genet.">
        <title>Phylogenetically driven sequencing of extremely halophilic archaea reveals strategies for static and dynamic osmo-response.</title>
        <authorList>
            <person name="Becker E.A."/>
            <person name="Seitzer P.M."/>
            <person name="Tritt A."/>
            <person name="Larsen D."/>
            <person name="Krusor M."/>
            <person name="Yao A.I."/>
            <person name="Wu D."/>
            <person name="Madern D."/>
            <person name="Eisen J.A."/>
            <person name="Darling A.E."/>
            <person name="Facciotti M.T."/>
        </authorList>
    </citation>
    <scope>NUCLEOTIDE SEQUENCE [LARGE SCALE GENOMIC DNA]</scope>
    <source>
        <strain evidence="10 11">DSM 1307</strain>
    </source>
</reference>
<dbReference type="GO" id="GO:0005507">
    <property type="term" value="F:copper ion binding"/>
    <property type="evidence" value="ECO:0007669"/>
    <property type="project" value="InterPro"/>
</dbReference>
<dbReference type="Gene3D" id="2.60.40.420">
    <property type="entry name" value="Cupredoxins - blue copper proteins"/>
    <property type="match status" value="2"/>
</dbReference>
<evidence type="ECO:0000313" key="10">
    <source>
        <dbReference type="EMBL" id="EMA48749.1"/>
    </source>
</evidence>
<dbReference type="CDD" id="cd04220">
    <property type="entry name" value="Halocyanin"/>
    <property type="match status" value="1"/>
</dbReference>
<dbReference type="eggNOG" id="arCOG02921">
    <property type="taxonomic scope" value="Archaea"/>
</dbReference>
<evidence type="ECO:0000256" key="7">
    <source>
        <dbReference type="PIRSR" id="PIRSR602386-1"/>
    </source>
</evidence>
<keyword evidence="8" id="KW-0812">Transmembrane</keyword>
<dbReference type="STRING" id="931277.C448_02733"/>
<name>M0MVC2_HALMO</name>
<proteinExistence type="predicted"/>
<protein>
    <submittedName>
        <fullName evidence="10">Halocyanin domain protein</fullName>
    </submittedName>
</protein>